<dbReference type="Proteomes" id="UP001148312">
    <property type="component" value="Unassembled WGS sequence"/>
</dbReference>
<evidence type="ECO:0000313" key="1">
    <source>
        <dbReference type="EMBL" id="KAJ5469737.1"/>
    </source>
</evidence>
<proteinExistence type="predicted"/>
<name>A0A9W9WLQ8_9EURO</name>
<reference evidence="1" key="2">
    <citation type="journal article" date="2023" name="IMA Fungus">
        <title>Comparative genomic study of the Penicillium genus elucidates a diverse pangenome and 15 lateral gene transfer events.</title>
        <authorList>
            <person name="Petersen C."/>
            <person name="Sorensen T."/>
            <person name="Nielsen M.R."/>
            <person name="Sondergaard T.E."/>
            <person name="Sorensen J.L."/>
            <person name="Fitzpatrick D.A."/>
            <person name="Frisvad J.C."/>
            <person name="Nielsen K.L."/>
        </authorList>
    </citation>
    <scope>NUCLEOTIDE SEQUENCE</scope>
    <source>
        <strain evidence="1">IBT 30728</strain>
    </source>
</reference>
<organism evidence="1 3">
    <name type="scientific">Penicillium diatomitis</name>
    <dbReference type="NCBI Taxonomy" id="2819901"/>
    <lineage>
        <taxon>Eukaryota</taxon>
        <taxon>Fungi</taxon>
        <taxon>Dikarya</taxon>
        <taxon>Ascomycota</taxon>
        <taxon>Pezizomycotina</taxon>
        <taxon>Eurotiomycetes</taxon>
        <taxon>Eurotiomycetidae</taxon>
        <taxon>Eurotiales</taxon>
        <taxon>Aspergillaceae</taxon>
        <taxon>Penicillium</taxon>
    </lineage>
</organism>
<dbReference type="EMBL" id="JAPWDQ010000015">
    <property type="protein sequence ID" value="KAJ5469737.1"/>
    <property type="molecule type" value="Genomic_DNA"/>
</dbReference>
<evidence type="ECO:0000313" key="3">
    <source>
        <dbReference type="Proteomes" id="UP001148312"/>
    </source>
</evidence>
<sequence length="153" mass="17147">MMNTEISILVDAVNDYFSDADVQWNLIGTSASPELENLNRFVNEVLTSSREDSIRELLCEVLQVSLLNAPQSIMDSFKESCEDRNQNVALVLVIFIELGLMPPPSIIQSVAKIILCEPGNDVTNHILEVTRERAPENRFLFAKNLAVLLSQLE</sequence>
<protein>
    <submittedName>
        <fullName evidence="1">Uncharacterized protein</fullName>
    </submittedName>
</protein>
<evidence type="ECO:0000313" key="2">
    <source>
        <dbReference type="EMBL" id="KAJ5475403.1"/>
    </source>
</evidence>
<reference evidence="1" key="1">
    <citation type="submission" date="2022-12" db="EMBL/GenBank/DDBJ databases">
        <authorList>
            <person name="Petersen C."/>
        </authorList>
    </citation>
    <scope>NUCLEOTIDE SEQUENCE</scope>
    <source>
        <strain evidence="1">IBT 30728</strain>
    </source>
</reference>
<dbReference type="EMBL" id="JAPWDQ010000011">
    <property type="protein sequence ID" value="KAJ5475403.1"/>
    <property type="molecule type" value="Genomic_DNA"/>
</dbReference>
<dbReference type="RefSeq" id="XP_056787156.1">
    <property type="nucleotide sequence ID" value="XM_056937291.1"/>
</dbReference>
<dbReference type="GeneID" id="81627540"/>
<dbReference type="AlphaFoldDB" id="A0A9W9WLQ8"/>
<accession>A0A9W9WLQ8</accession>
<comment type="caution">
    <text evidence="1">The sequence shown here is derived from an EMBL/GenBank/DDBJ whole genome shotgun (WGS) entry which is preliminary data.</text>
</comment>
<keyword evidence="3" id="KW-1185">Reference proteome</keyword>
<gene>
    <name evidence="2" type="ORF">N7539_007690</name>
    <name evidence="1" type="ORF">N7539_009355</name>
</gene>